<dbReference type="Proteomes" id="UP000184368">
    <property type="component" value="Unassembled WGS sequence"/>
</dbReference>
<proteinExistence type="predicted"/>
<evidence type="ECO:0000256" key="1">
    <source>
        <dbReference type="SAM" id="Phobius"/>
    </source>
</evidence>
<sequence>MLFAELTSVIAKFGMKEIFSDTAAAIRTAVIFTIEIANGFFLCTLTRNYSSRQVKTWPS</sequence>
<keyword evidence="1" id="KW-0472">Membrane</keyword>
<keyword evidence="1" id="KW-1133">Transmembrane helix</keyword>
<keyword evidence="3" id="KW-1185">Reference proteome</keyword>
<organism evidence="2 3">
    <name type="scientific">Cnuella takakiae</name>
    <dbReference type="NCBI Taxonomy" id="1302690"/>
    <lineage>
        <taxon>Bacteria</taxon>
        <taxon>Pseudomonadati</taxon>
        <taxon>Bacteroidota</taxon>
        <taxon>Chitinophagia</taxon>
        <taxon>Chitinophagales</taxon>
        <taxon>Chitinophagaceae</taxon>
        <taxon>Cnuella</taxon>
    </lineage>
</organism>
<gene>
    <name evidence="2" type="ORF">SAMN05444008_101175</name>
</gene>
<dbReference type="AlphaFoldDB" id="A0A1M4SME7"/>
<evidence type="ECO:0000313" key="3">
    <source>
        <dbReference type="Proteomes" id="UP000184368"/>
    </source>
</evidence>
<keyword evidence="1" id="KW-0812">Transmembrane</keyword>
<name>A0A1M4SME7_9BACT</name>
<dbReference type="EMBL" id="FQUO01000001">
    <property type="protein sequence ID" value="SHE33444.1"/>
    <property type="molecule type" value="Genomic_DNA"/>
</dbReference>
<feature type="transmembrane region" description="Helical" evidence="1">
    <location>
        <begin position="24"/>
        <end position="45"/>
    </location>
</feature>
<reference evidence="2 3" key="1">
    <citation type="submission" date="2016-11" db="EMBL/GenBank/DDBJ databases">
        <authorList>
            <person name="Jaros S."/>
            <person name="Januszkiewicz K."/>
            <person name="Wedrychowicz H."/>
        </authorList>
    </citation>
    <scope>NUCLEOTIDE SEQUENCE [LARGE SCALE GENOMIC DNA]</scope>
    <source>
        <strain evidence="2 3">DSM 26897</strain>
    </source>
</reference>
<accession>A0A1M4SME7</accession>
<evidence type="ECO:0000313" key="2">
    <source>
        <dbReference type="EMBL" id="SHE33444.1"/>
    </source>
</evidence>
<protein>
    <submittedName>
        <fullName evidence="2">Uncharacterized protein</fullName>
    </submittedName>
</protein>